<evidence type="ECO:0000256" key="7">
    <source>
        <dbReference type="ARBA" id="ARBA00023136"/>
    </source>
</evidence>
<dbReference type="Pfam" id="PF03865">
    <property type="entry name" value="ShlB"/>
    <property type="match status" value="1"/>
</dbReference>
<keyword evidence="3" id="KW-0813">Transport</keyword>
<dbReference type="GO" id="GO:0008320">
    <property type="term" value="F:protein transmembrane transporter activity"/>
    <property type="evidence" value="ECO:0007669"/>
    <property type="project" value="TreeGrafter"/>
</dbReference>
<feature type="chain" id="PRO_5015996153" description="POTRA domain-containing protein" evidence="9">
    <location>
        <begin position="24"/>
        <end position="566"/>
    </location>
</feature>
<evidence type="ECO:0000313" key="12">
    <source>
        <dbReference type="Proteomes" id="UP000249396"/>
    </source>
</evidence>
<dbReference type="GO" id="GO:0046819">
    <property type="term" value="P:protein secretion by the type V secretion system"/>
    <property type="evidence" value="ECO:0007669"/>
    <property type="project" value="TreeGrafter"/>
</dbReference>
<dbReference type="InterPro" id="IPR013686">
    <property type="entry name" value="Polypept-transport_assoc_ShlB"/>
</dbReference>
<evidence type="ECO:0000256" key="2">
    <source>
        <dbReference type="ARBA" id="ARBA00009055"/>
    </source>
</evidence>
<dbReference type="Pfam" id="PF08479">
    <property type="entry name" value="POTRA_2"/>
    <property type="match status" value="1"/>
</dbReference>
<evidence type="ECO:0000256" key="6">
    <source>
        <dbReference type="ARBA" id="ARBA00022927"/>
    </source>
</evidence>
<gene>
    <name evidence="11" type="ORF">DM484_02540</name>
</gene>
<proteinExistence type="inferred from homology"/>
<sequence length="566" mass="63117">MVRYLTRFCAVLMLFMHSLLCLAVGGAESMDRPSAYPPYLPPYAPTEKPKGFMLPELPVTPKLPSLPSRRLFVKQIEITGNTVFRTEELSAIAHTFEGREATLAELEELRQALTRYYIEHGYINSGAVIPKGGLQDGVLHITIIEGKYEVRVKGEERLRKGYIENRLQGDQDQPLNLQELQDRFQLLLSDPLISRMNGQIVPGASPGHGILDVEVTRARAYHLSLFGNNYRPPSIGAEAVGLNASVSNLTGLGDTLDFMYYHSSGSDRYAGGFTLPLTDWGTLAFFHFDEGDSAVVEAPTSKLDIKSQVHNLEGGISHPLINTLRQRLSLGVMLAVRENETSLLGKPYSFVIGEPTGHNQATVIRVFQDFTQRWDTHALAFRSTFNVGIHALGSTPYTKSGYPSSEYFAWLGQAQYAYRVSNDGSQLLLRGNVQLSNAALLPLEKIAIGGVGTVRGYRENYRVRDEGYNVSLEYRYPLWTGMAAKSDNSLILIPFLDYGEAWDYPSVFTNGQDISALFSVGLGFIWQFKPLNTEFFYGYAINKPKPNQTGNLQDDGIHFQVRLDVF</sequence>
<keyword evidence="4" id="KW-1134">Transmembrane beta strand</keyword>
<dbReference type="PANTHER" id="PTHR34597">
    <property type="entry name" value="SLR1661 PROTEIN"/>
    <property type="match status" value="1"/>
</dbReference>
<protein>
    <recommendedName>
        <fullName evidence="10">POTRA domain-containing protein</fullName>
    </recommendedName>
</protein>
<comment type="subcellular location">
    <subcellularLocation>
        <location evidence="1">Cell outer membrane</location>
    </subcellularLocation>
</comment>
<dbReference type="PANTHER" id="PTHR34597:SF3">
    <property type="entry name" value="OUTER MEMBRANE TRANSPORTER CDIB"/>
    <property type="match status" value="1"/>
</dbReference>
<evidence type="ECO:0000313" key="11">
    <source>
        <dbReference type="EMBL" id="PZN84647.1"/>
    </source>
</evidence>
<organism evidence="11 12">
    <name type="scientific">Candidatus Methylumidiphilus alinenensis</name>
    <dbReference type="NCBI Taxonomy" id="2202197"/>
    <lineage>
        <taxon>Bacteria</taxon>
        <taxon>Pseudomonadati</taxon>
        <taxon>Pseudomonadota</taxon>
        <taxon>Gammaproteobacteria</taxon>
        <taxon>Methylococcales</taxon>
        <taxon>Candidatus Methylumidiphilus</taxon>
    </lineage>
</organism>
<dbReference type="InterPro" id="IPR005565">
    <property type="entry name" value="Hemolysn_activator_HlyB_C"/>
</dbReference>
<feature type="domain" description="POTRA" evidence="10">
    <location>
        <begin position="71"/>
        <end position="146"/>
    </location>
</feature>
<evidence type="ECO:0000256" key="3">
    <source>
        <dbReference type="ARBA" id="ARBA00022448"/>
    </source>
</evidence>
<feature type="signal peptide" evidence="9">
    <location>
        <begin position="1"/>
        <end position="23"/>
    </location>
</feature>
<keyword evidence="9" id="KW-0732">Signal</keyword>
<reference evidence="11 12" key="1">
    <citation type="journal article" date="2018" name="Aquat. Microb. Ecol.">
        <title>Gammaproteobacterial methanotrophs dominate.</title>
        <authorList>
            <person name="Rissanen A.J."/>
            <person name="Saarenheimo J."/>
            <person name="Tiirola M."/>
            <person name="Peura S."/>
            <person name="Aalto S.L."/>
            <person name="Karvinen A."/>
            <person name="Nykanen H."/>
        </authorList>
    </citation>
    <scope>NUCLEOTIDE SEQUENCE [LARGE SCALE GENOMIC DNA]</scope>
    <source>
        <strain evidence="11">AMbin10</strain>
    </source>
</reference>
<evidence type="ECO:0000256" key="8">
    <source>
        <dbReference type="ARBA" id="ARBA00023237"/>
    </source>
</evidence>
<dbReference type="GO" id="GO:0009279">
    <property type="term" value="C:cell outer membrane"/>
    <property type="evidence" value="ECO:0007669"/>
    <property type="project" value="UniProtKB-SubCell"/>
</dbReference>
<keyword evidence="6" id="KW-0653">Protein transport</keyword>
<dbReference type="GO" id="GO:0098046">
    <property type="term" value="C:type V protein secretion system complex"/>
    <property type="evidence" value="ECO:0007669"/>
    <property type="project" value="TreeGrafter"/>
</dbReference>
<accession>A0A2W4TRG8</accession>
<dbReference type="EMBL" id="QJPH01000146">
    <property type="protein sequence ID" value="PZN84647.1"/>
    <property type="molecule type" value="Genomic_DNA"/>
</dbReference>
<comment type="caution">
    <text evidence="11">The sequence shown here is derived from an EMBL/GenBank/DDBJ whole genome shotgun (WGS) entry which is preliminary data.</text>
</comment>
<keyword evidence="8" id="KW-0998">Cell outer membrane</keyword>
<dbReference type="InterPro" id="IPR051544">
    <property type="entry name" value="TPS_OM_transporter"/>
</dbReference>
<dbReference type="PROSITE" id="PS51779">
    <property type="entry name" value="POTRA"/>
    <property type="match status" value="1"/>
</dbReference>
<dbReference type="Proteomes" id="UP000249396">
    <property type="component" value="Unassembled WGS sequence"/>
</dbReference>
<dbReference type="AlphaFoldDB" id="A0A2W4TRG8"/>
<evidence type="ECO:0000256" key="1">
    <source>
        <dbReference type="ARBA" id="ARBA00004442"/>
    </source>
</evidence>
<dbReference type="InterPro" id="IPR034746">
    <property type="entry name" value="POTRA"/>
</dbReference>
<keyword evidence="7" id="KW-0472">Membrane</keyword>
<evidence type="ECO:0000256" key="9">
    <source>
        <dbReference type="SAM" id="SignalP"/>
    </source>
</evidence>
<evidence type="ECO:0000256" key="4">
    <source>
        <dbReference type="ARBA" id="ARBA00022452"/>
    </source>
</evidence>
<comment type="similarity">
    <text evidence="2">Belongs to the TPS (TC 1.B.20) family.</text>
</comment>
<keyword evidence="5" id="KW-0812">Transmembrane</keyword>
<evidence type="ECO:0000259" key="10">
    <source>
        <dbReference type="PROSITE" id="PS51779"/>
    </source>
</evidence>
<dbReference type="Gene3D" id="2.40.160.50">
    <property type="entry name" value="membrane protein fhac: a member of the omp85/tpsb transporter family"/>
    <property type="match status" value="1"/>
</dbReference>
<name>A0A2W4TRG8_9GAMM</name>
<dbReference type="Gene3D" id="3.10.20.310">
    <property type="entry name" value="membrane protein fhac"/>
    <property type="match status" value="1"/>
</dbReference>
<evidence type="ECO:0000256" key="5">
    <source>
        <dbReference type="ARBA" id="ARBA00022692"/>
    </source>
</evidence>